<evidence type="ECO:0000256" key="3">
    <source>
        <dbReference type="ARBA" id="ARBA00022737"/>
    </source>
</evidence>
<keyword evidence="4" id="KW-0539">Nucleus</keyword>
<evidence type="ECO:0000313" key="6">
    <source>
        <dbReference type="EMBL" id="WFD01491.1"/>
    </source>
</evidence>
<keyword evidence="2" id="KW-0853">WD repeat</keyword>
<dbReference type="InterPro" id="IPR037850">
    <property type="entry name" value="RBBP5/Swd1"/>
</dbReference>
<dbReference type="Gene3D" id="2.130.10.10">
    <property type="entry name" value="YVTN repeat-like/Quinoprotein amine dehydrogenase"/>
    <property type="match status" value="1"/>
</dbReference>
<comment type="subcellular location">
    <subcellularLocation>
        <location evidence="1">Nucleus</location>
    </subcellularLocation>
</comment>
<evidence type="ECO:0000313" key="7">
    <source>
        <dbReference type="Proteomes" id="UP001214603"/>
    </source>
</evidence>
<evidence type="ECO:0000256" key="2">
    <source>
        <dbReference type="ARBA" id="ARBA00022574"/>
    </source>
</evidence>
<dbReference type="SUPFAM" id="SSF50978">
    <property type="entry name" value="WD40 repeat-like"/>
    <property type="match status" value="1"/>
</dbReference>
<protein>
    <submittedName>
        <fullName evidence="6">Chromatin binding protein</fullName>
    </submittedName>
</protein>
<dbReference type="InterPro" id="IPR036322">
    <property type="entry name" value="WD40_repeat_dom_sf"/>
</dbReference>
<evidence type="ECO:0000256" key="4">
    <source>
        <dbReference type="ARBA" id="ARBA00023242"/>
    </source>
</evidence>
<organism evidence="6 7">
    <name type="scientific">Malassezia obtusa</name>
    <dbReference type="NCBI Taxonomy" id="76774"/>
    <lineage>
        <taxon>Eukaryota</taxon>
        <taxon>Fungi</taxon>
        <taxon>Dikarya</taxon>
        <taxon>Basidiomycota</taxon>
        <taxon>Ustilaginomycotina</taxon>
        <taxon>Malasseziomycetes</taxon>
        <taxon>Malasseziales</taxon>
        <taxon>Malasseziaceae</taxon>
        <taxon>Malassezia</taxon>
    </lineage>
</organism>
<evidence type="ECO:0000256" key="5">
    <source>
        <dbReference type="SAM" id="MobiDB-lite"/>
    </source>
</evidence>
<gene>
    <name evidence="6" type="primary">SWD1</name>
    <name evidence="6" type="ORF">MOBT1_000156</name>
</gene>
<dbReference type="PANTHER" id="PTHR44040">
    <property type="entry name" value="RETINOBLASTOMA-BINDING PROTEIN 5"/>
    <property type="match status" value="1"/>
</dbReference>
<dbReference type="EMBL" id="CP119934">
    <property type="protein sequence ID" value="WFD01491.1"/>
    <property type="molecule type" value="Genomic_DNA"/>
</dbReference>
<reference evidence="6" key="1">
    <citation type="submission" date="2023-03" db="EMBL/GenBank/DDBJ databases">
        <title>Mating type loci evolution in Malassezia.</title>
        <authorList>
            <person name="Coelho M.A."/>
        </authorList>
    </citation>
    <scope>NUCLEOTIDE SEQUENCE</scope>
    <source>
        <strain evidence="6">CBS 7876</strain>
    </source>
</reference>
<sequence>MGGAAHDAGHNIYLWDRDAGVLVKILEGPREPLIFAQWHPVLPQLASIAASGDIYLWKTKWNEIWSAYAPGFEELEENEDENELSRKKQDEEEGFVNVFSTGPASDAWVLRSLQPVEPPKARSQWAPMLGNDTSPPAEDDDNQIAFFVPPLLSDATEEQKSNT</sequence>
<feature type="region of interest" description="Disordered" evidence="5">
    <location>
        <begin position="118"/>
        <end position="142"/>
    </location>
</feature>
<dbReference type="PANTHER" id="PTHR44040:SF1">
    <property type="entry name" value="RETINOBLASTOMA-BINDING PROTEIN 5"/>
    <property type="match status" value="1"/>
</dbReference>
<dbReference type="Proteomes" id="UP001214603">
    <property type="component" value="Chromosome 1"/>
</dbReference>
<keyword evidence="7" id="KW-1185">Reference proteome</keyword>
<dbReference type="AlphaFoldDB" id="A0AAF0IUZ9"/>
<dbReference type="InterPro" id="IPR015943">
    <property type="entry name" value="WD40/YVTN_repeat-like_dom_sf"/>
</dbReference>
<keyword evidence="3" id="KW-0677">Repeat</keyword>
<name>A0AAF0IUZ9_9BASI</name>
<evidence type="ECO:0000256" key="1">
    <source>
        <dbReference type="ARBA" id="ARBA00004123"/>
    </source>
</evidence>
<accession>A0AAF0IUZ9</accession>
<dbReference type="GO" id="GO:0048188">
    <property type="term" value="C:Set1C/COMPASS complex"/>
    <property type="evidence" value="ECO:0007669"/>
    <property type="project" value="InterPro"/>
</dbReference>
<proteinExistence type="predicted"/>